<dbReference type="InterPro" id="IPR010985">
    <property type="entry name" value="Ribbon_hlx_hlx"/>
</dbReference>
<dbReference type="PATRIC" id="fig|47311.3.peg.590"/>
<dbReference type="RefSeq" id="WP_067258580.1">
    <property type="nucleotide sequence ID" value="NZ_LWMW01000085.1"/>
</dbReference>
<gene>
    <name evidence="1" type="ORF">MBCUT_05110</name>
</gene>
<dbReference type="EMBL" id="LWMW01000085">
    <property type="protein sequence ID" value="KZX16881.1"/>
    <property type="molecule type" value="Genomic_DNA"/>
</dbReference>
<reference evidence="1 2" key="1">
    <citation type="submission" date="2016-04" db="EMBL/GenBank/DDBJ databases">
        <title>Genome sequence of Methanobrevibacter cuticularis DSM 11139.</title>
        <authorList>
            <person name="Poehlein A."/>
            <person name="Seedorf H."/>
            <person name="Daniel R."/>
        </authorList>
    </citation>
    <scope>NUCLEOTIDE SEQUENCE [LARGE SCALE GENOMIC DNA]</scope>
    <source>
        <strain evidence="1 2">DSM 11139</strain>
    </source>
</reference>
<proteinExistence type="predicted"/>
<dbReference type="Proteomes" id="UP000077275">
    <property type="component" value="Unassembled WGS sequence"/>
</dbReference>
<dbReference type="GO" id="GO:0006355">
    <property type="term" value="P:regulation of DNA-templated transcription"/>
    <property type="evidence" value="ECO:0007669"/>
    <property type="project" value="InterPro"/>
</dbReference>
<evidence type="ECO:0000313" key="2">
    <source>
        <dbReference type="Proteomes" id="UP000077275"/>
    </source>
</evidence>
<comment type="caution">
    <text evidence="1">The sequence shown here is derived from an EMBL/GenBank/DDBJ whole genome shotgun (WGS) entry which is preliminary data.</text>
</comment>
<name>A0A166EPU7_9EURY</name>
<sequence length="106" mass="11970">MVDVKRTTIEIPTNTLIKIKTLAVKEGKTQNNIINELINKGLEKKNKTKAEDKSKETAIERIDRITNGKAKIINKNSYKKNKPYSIKGIIKAPKGFDPVKAVEDTY</sequence>
<organism evidence="1 2">
    <name type="scientific">Methanobrevibacter cuticularis</name>
    <dbReference type="NCBI Taxonomy" id="47311"/>
    <lineage>
        <taxon>Archaea</taxon>
        <taxon>Methanobacteriati</taxon>
        <taxon>Methanobacteriota</taxon>
        <taxon>Methanomada group</taxon>
        <taxon>Methanobacteria</taxon>
        <taxon>Methanobacteriales</taxon>
        <taxon>Methanobacteriaceae</taxon>
        <taxon>Methanobrevibacter</taxon>
    </lineage>
</organism>
<dbReference type="SUPFAM" id="SSF47598">
    <property type="entry name" value="Ribbon-helix-helix"/>
    <property type="match status" value="1"/>
</dbReference>
<evidence type="ECO:0000313" key="1">
    <source>
        <dbReference type="EMBL" id="KZX16881.1"/>
    </source>
</evidence>
<accession>A0A166EPU7</accession>
<keyword evidence="2" id="KW-1185">Reference proteome</keyword>
<protein>
    <submittedName>
        <fullName evidence="1">Uncharacterized protein</fullName>
    </submittedName>
</protein>
<dbReference type="AlphaFoldDB" id="A0A166EPU7"/>